<dbReference type="AlphaFoldDB" id="A0A3M7SSI1"/>
<dbReference type="EMBL" id="REGN01000859">
    <property type="protein sequence ID" value="RNA38557.1"/>
    <property type="molecule type" value="Genomic_DNA"/>
</dbReference>
<gene>
    <name evidence="2" type="ORF">BpHYR1_027426</name>
</gene>
<evidence type="ECO:0000313" key="3">
    <source>
        <dbReference type="Proteomes" id="UP000276133"/>
    </source>
</evidence>
<comment type="caution">
    <text evidence="2">The sequence shown here is derived from an EMBL/GenBank/DDBJ whole genome shotgun (WGS) entry which is preliminary data.</text>
</comment>
<evidence type="ECO:0000313" key="2">
    <source>
        <dbReference type="EMBL" id="RNA38557.1"/>
    </source>
</evidence>
<evidence type="ECO:0000256" key="1">
    <source>
        <dbReference type="SAM" id="MobiDB-lite"/>
    </source>
</evidence>
<accession>A0A3M7SSI1</accession>
<feature type="compositionally biased region" description="Polar residues" evidence="1">
    <location>
        <begin position="53"/>
        <end position="65"/>
    </location>
</feature>
<sequence>MTDALIPNNNELINSSKKFKNVTIKKIEETDEPESRSSSTFASRPATNKAPAQRSQATFRSSSFKQKLENEDQDQDDGNQNNQVLITELGQSVYDESS</sequence>
<organism evidence="2 3">
    <name type="scientific">Brachionus plicatilis</name>
    <name type="common">Marine rotifer</name>
    <name type="synonym">Brachionus muelleri</name>
    <dbReference type="NCBI Taxonomy" id="10195"/>
    <lineage>
        <taxon>Eukaryota</taxon>
        <taxon>Metazoa</taxon>
        <taxon>Spiralia</taxon>
        <taxon>Gnathifera</taxon>
        <taxon>Rotifera</taxon>
        <taxon>Eurotatoria</taxon>
        <taxon>Monogononta</taxon>
        <taxon>Pseudotrocha</taxon>
        <taxon>Ploima</taxon>
        <taxon>Brachionidae</taxon>
        <taxon>Brachionus</taxon>
    </lineage>
</organism>
<proteinExistence type="predicted"/>
<feature type="compositionally biased region" description="Polar residues" evidence="1">
    <location>
        <begin position="36"/>
        <end position="46"/>
    </location>
</feature>
<name>A0A3M7SSI1_BRAPC</name>
<feature type="region of interest" description="Disordered" evidence="1">
    <location>
        <begin position="27"/>
        <end position="98"/>
    </location>
</feature>
<reference evidence="2 3" key="1">
    <citation type="journal article" date="2018" name="Sci. Rep.">
        <title>Genomic signatures of local adaptation to the degree of environmental predictability in rotifers.</title>
        <authorList>
            <person name="Franch-Gras L."/>
            <person name="Hahn C."/>
            <person name="Garcia-Roger E.M."/>
            <person name="Carmona M.J."/>
            <person name="Serra M."/>
            <person name="Gomez A."/>
        </authorList>
    </citation>
    <scope>NUCLEOTIDE SEQUENCE [LARGE SCALE GENOMIC DNA]</scope>
    <source>
        <strain evidence="2">HYR1</strain>
    </source>
</reference>
<keyword evidence="3" id="KW-1185">Reference proteome</keyword>
<feature type="non-terminal residue" evidence="2">
    <location>
        <position position="98"/>
    </location>
</feature>
<protein>
    <submittedName>
        <fullName evidence="2">Uncharacterized protein</fullName>
    </submittedName>
</protein>
<dbReference type="Proteomes" id="UP000276133">
    <property type="component" value="Unassembled WGS sequence"/>
</dbReference>